<comment type="caution">
    <text evidence="5">The sequence shown here is derived from an EMBL/GenBank/DDBJ whole genome shotgun (WGS) entry which is preliminary data.</text>
</comment>
<dbReference type="Proteomes" id="UP001620514">
    <property type="component" value="Unassembled WGS sequence"/>
</dbReference>
<keyword evidence="2" id="KW-0560">Oxidoreductase</keyword>
<evidence type="ECO:0000256" key="2">
    <source>
        <dbReference type="ARBA" id="ARBA00023002"/>
    </source>
</evidence>
<accession>A0ABW8MQM9</accession>
<dbReference type="InterPro" id="IPR003819">
    <property type="entry name" value="TauD/TfdA-like"/>
</dbReference>
<name>A0ABW8MQM9_9BURK</name>
<dbReference type="InterPro" id="IPR050411">
    <property type="entry name" value="AlphaKG_dependent_hydroxylases"/>
</dbReference>
<proteinExistence type="predicted"/>
<evidence type="ECO:0000313" key="5">
    <source>
        <dbReference type="EMBL" id="MFK4446016.1"/>
    </source>
</evidence>
<evidence type="ECO:0000256" key="3">
    <source>
        <dbReference type="ARBA" id="ARBA00023194"/>
    </source>
</evidence>
<keyword evidence="3" id="KW-0045">Antibiotic biosynthesis</keyword>
<evidence type="ECO:0000259" key="4">
    <source>
        <dbReference type="Pfam" id="PF02668"/>
    </source>
</evidence>
<dbReference type="SUPFAM" id="SSF51197">
    <property type="entry name" value="Clavaminate synthase-like"/>
    <property type="match status" value="1"/>
</dbReference>
<dbReference type="RefSeq" id="WP_404610962.1">
    <property type="nucleotide sequence ID" value="NZ_JBIYDN010000023.1"/>
</dbReference>
<protein>
    <recommendedName>
        <fullName evidence="4">TauD/TfdA-like domain-containing protein</fullName>
    </recommendedName>
</protein>
<dbReference type="Gene3D" id="3.60.130.10">
    <property type="entry name" value="Clavaminate synthase-like"/>
    <property type="match status" value="1"/>
</dbReference>
<gene>
    <name evidence="5" type="ORF">ABH943_006048</name>
</gene>
<keyword evidence="6" id="KW-1185">Reference proteome</keyword>
<reference evidence="5 6" key="1">
    <citation type="submission" date="2024-11" db="EMBL/GenBank/DDBJ databases">
        <title>Using genomics to understand microbial adaptation to soil warming.</title>
        <authorList>
            <person name="Deangelis K.M. PhD."/>
        </authorList>
    </citation>
    <scope>NUCLEOTIDE SEQUENCE [LARGE SCALE GENOMIC DNA]</scope>
    <source>
        <strain evidence="5 6">GAS97</strain>
    </source>
</reference>
<dbReference type="EMBL" id="JBIYDN010000023">
    <property type="protein sequence ID" value="MFK4446016.1"/>
    <property type="molecule type" value="Genomic_DNA"/>
</dbReference>
<dbReference type="PANTHER" id="PTHR10696:SF56">
    <property type="entry name" value="TAUD_TFDA-LIKE DOMAIN-CONTAINING PROTEIN"/>
    <property type="match status" value="1"/>
</dbReference>
<dbReference type="Pfam" id="PF02668">
    <property type="entry name" value="TauD"/>
    <property type="match status" value="1"/>
</dbReference>
<organism evidence="5 6">
    <name type="scientific">Caballeronia udeis</name>
    <dbReference type="NCBI Taxonomy" id="1232866"/>
    <lineage>
        <taxon>Bacteria</taxon>
        <taxon>Pseudomonadati</taxon>
        <taxon>Pseudomonadota</taxon>
        <taxon>Betaproteobacteria</taxon>
        <taxon>Burkholderiales</taxon>
        <taxon>Burkholderiaceae</taxon>
        <taxon>Caballeronia</taxon>
    </lineage>
</organism>
<dbReference type="InterPro" id="IPR042098">
    <property type="entry name" value="TauD-like_sf"/>
</dbReference>
<evidence type="ECO:0000256" key="1">
    <source>
        <dbReference type="ARBA" id="ARBA00001954"/>
    </source>
</evidence>
<sequence>MTILCKKIGGHAAWKGPEIDWKHDGLHIFTDEELDDIDQALQSLKARGSLDFLAITRETFPLQVTVSTLEVVGRRLRNGRGFVMLRGLPRQKYSADDMARIYFGLGCYLGQAMVQSYKGEYLGHVMDHTGLEKAPRAYHSGGHLGMHTDSCEIVGLMCLKSAISGGTSRIASAVAIHDFLADHHPDILDILYRGFYYRKMELDAQYGSGRMTSNSRIPVFTQYETPQDGHSIDCYFLGAYAKRAAMQGDFPLSSKELEAIDYVEKLAGSEDYYLDMSFANGDIQFLNNRKILHGRTDYVDSEVLDERRHLLRLWLHVPTWPALPAKQVFHTAEDRSRWLLQRRPFMEFPSLYFEDLKRTADTKTS</sequence>
<dbReference type="PANTHER" id="PTHR10696">
    <property type="entry name" value="GAMMA-BUTYROBETAINE HYDROXYLASE-RELATED"/>
    <property type="match status" value="1"/>
</dbReference>
<evidence type="ECO:0000313" key="6">
    <source>
        <dbReference type="Proteomes" id="UP001620514"/>
    </source>
</evidence>
<comment type="cofactor">
    <cofactor evidence="1">
        <name>Fe(2+)</name>
        <dbReference type="ChEBI" id="CHEBI:29033"/>
    </cofactor>
</comment>
<feature type="domain" description="TauD/TfdA-like" evidence="4">
    <location>
        <begin position="74"/>
        <end position="314"/>
    </location>
</feature>